<protein>
    <recommendedName>
        <fullName evidence="3">F-box domain-containing protein</fullName>
    </recommendedName>
</protein>
<gene>
    <name evidence="1" type="ORF">Q8F55_000035</name>
</gene>
<dbReference type="GeneID" id="95981078"/>
<reference evidence="1 2" key="1">
    <citation type="submission" date="2023-08" db="EMBL/GenBank/DDBJ databases">
        <title>Annotated Genome Sequence of Vanrija albida AlHP1.</title>
        <authorList>
            <person name="Herzog R."/>
        </authorList>
    </citation>
    <scope>NUCLEOTIDE SEQUENCE [LARGE SCALE GENOMIC DNA]</scope>
    <source>
        <strain evidence="1 2">AlHP1</strain>
    </source>
</reference>
<evidence type="ECO:0000313" key="1">
    <source>
        <dbReference type="EMBL" id="KAL1412291.1"/>
    </source>
</evidence>
<accession>A0ABR3QD44</accession>
<keyword evidence="2" id="KW-1185">Reference proteome</keyword>
<evidence type="ECO:0000313" key="2">
    <source>
        <dbReference type="Proteomes" id="UP001565368"/>
    </source>
</evidence>
<sequence>MIDHNAYPHIIECILGYSSLDTLVAFRSTSRRFRDQITAQLLSHAVLRRFPDRDNAYGFRLPPTSTLAPEYKLPFVPEYVRTLDLVAFAYAHCGQPVLDKPDSDLVDRFELHTLRRLGNTAQAPGSNCFPNVHTVVDYVDMSVLSGYEDPEIDLPLRAQRHIVHFTWDPSKNILNSMHVFGAVNQYPRQHTGHTREIPCRSDVREFVVVLWPAGQTTPADNLRGQARAVPLLSGPTPRAMDWSVIRMSPARRLRPLFELVYQLVPSLAAGATLTVVGVERCPPCHLSGVEGRGGAEGRIPLVDGRPSDAYMPSSKECFELFTNAVVAYWGGPSGWSWSDAQIDAALPNLRLVEYDQWFADLGDRAQIEGTWPHVYRSWCRRCWGTSTAKFCSNKALHQMEQAREQARDMEALQKVREMEAQRASAAAVRAVSPP</sequence>
<name>A0ABR3QD44_9TREE</name>
<dbReference type="RefSeq" id="XP_069212235.1">
    <property type="nucleotide sequence ID" value="XM_069348691.1"/>
</dbReference>
<evidence type="ECO:0008006" key="3">
    <source>
        <dbReference type="Google" id="ProtNLM"/>
    </source>
</evidence>
<organism evidence="1 2">
    <name type="scientific">Vanrija albida</name>
    <dbReference type="NCBI Taxonomy" id="181172"/>
    <lineage>
        <taxon>Eukaryota</taxon>
        <taxon>Fungi</taxon>
        <taxon>Dikarya</taxon>
        <taxon>Basidiomycota</taxon>
        <taxon>Agaricomycotina</taxon>
        <taxon>Tremellomycetes</taxon>
        <taxon>Trichosporonales</taxon>
        <taxon>Trichosporonaceae</taxon>
        <taxon>Vanrija</taxon>
    </lineage>
</organism>
<dbReference type="Proteomes" id="UP001565368">
    <property type="component" value="Unassembled WGS sequence"/>
</dbReference>
<dbReference type="EMBL" id="JBBXJM010000001">
    <property type="protein sequence ID" value="KAL1412291.1"/>
    <property type="molecule type" value="Genomic_DNA"/>
</dbReference>
<comment type="caution">
    <text evidence="1">The sequence shown here is derived from an EMBL/GenBank/DDBJ whole genome shotgun (WGS) entry which is preliminary data.</text>
</comment>
<proteinExistence type="predicted"/>